<dbReference type="InterPro" id="IPR028096">
    <property type="entry name" value="EfeO_Cupredoxin"/>
</dbReference>
<name>A0A1B4Q0E2_BURCE</name>
<feature type="domain" description="EfeO-type cupredoxin-like" evidence="3">
    <location>
        <begin position="22"/>
        <end position="119"/>
    </location>
</feature>
<dbReference type="Gene3D" id="2.60.40.420">
    <property type="entry name" value="Cupredoxins - blue copper proteins"/>
    <property type="match status" value="1"/>
</dbReference>
<dbReference type="EMBL" id="CP013444">
    <property type="protein sequence ID" value="AOK19642.1"/>
    <property type="molecule type" value="Genomic_DNA"/>
</dbReference>
<feature type="signal peptide" evidence="2">
    <location>
        <begin position="1"/>
        <end position="38"/>
    </location>
</feature>
<dbReference type="InterPro" id="IPR035668">
    <property type="entry name" value="Amicyanin"/>
</dbReference>
<protein>
    <submittedName>
        <fullName evidence="4">Copper-binding protein</fullName>
    </submittedName>
</protein>
<dbReference type="Pfam" id="PF13473">
    <property type="entry name" value="Cupredoxin_1"/>
    <property type="match status" value="1"/>
</dbReference>
<dbReference type="InterPro" id="IPR052721">
    <property type="entry name" value="ET_Amicyanin"/>
</dbReference>
<organism evidence="4 5">
    <name type="scientific">Burkholderia cepacia</name>
    <name type="common">Pseudomonas cepacia</name>
    <dbReference type="NCBI Taxonomy" id="292"/>
    <lineage>
        <taxon>Bacteria</taxon>
        <taxon>Pseudomonadati</taxon>
        <taxon>Pseudomonadota</taxon>
        <taxon>Betaproteobacteria</taxon>
        <taxon>Burkholderiales</taxon>
        <taxon>Burkholderiaceae</taxon>
        <taxon>Burkholderia</taxon>
        <taxon>Burkholderia cepacia complex</taxon>
    </lineage>
</organism>
<evidence type="ECO:0000313" key="4">
    <source>
        <dbReference type="EMBL" id="AOK19642.1"/>
    </source>
</evidence>
<dbReference type="CDD" id="cd13921">
    <property type="entry name" value="Amicyanin"/>
    <property type="match status" value="1"/>
</dbReference>
<comment type="subcellular location">
    <subcellularLocation>
        <location evidence="1">Periplasm</location>
    </subcellularLocation>
</comment>
<keyword evidence="2" id="KW-0732">Signal</keyword>
<sequence length="120" mass="12843">MAARNDAPTAPSRRGIGARSALAAALLCALFAASAASADSHVVVIEQMRFTPATLTVHRGDEVTRVNRDLFPHTASADGHGFDSGSIAPQASWRYVARERGRLPYSCTFHPTMHGTLIVR</sequence>
<evidence type="ECO:0000259" key="3">
    <source>
        <dbReference type="Pfam" id="PF13473"/>
    </source>
</evidence>
<evidence type="ECO:0000256" key="2">
    <source>
        <dbReference type="SAM" id="SignalP"/>
    </source>
</evidence>
<evidence type="ECO:0000256" key="1">
    <source>
        <dbReference type="ARBA" id="ARBA00004418"/>
    </source>
</evidence>
<dbReference type="PANTHER" id="PTHR36507">
    <property type="entry name" value="BLL1555 PROTEIN"/>
    <property type="match status" value="1"/>
</dbReference>
<accession>A0A1B4Q0E2</accession>
<dbReference type="AlphaFoldDB" id="A0A1B4Q0E2"/>
<dbReference type="RefSeq" id="WP_059880212.1">
    <property type="nucleotide sequence ID" value="NZ_CP013444.1"/>
</dbReference>
<reference evidence="4 5" key="1">
    <citation type="submission" date="2015-12" db="EMBL/GenBank/DDBJ databases">
        <title>Diversity of Burkholderia near neighbor genomes.</title>
        <authorList>
            <person name="Sahl J."/>
            <person name="Wagner D."/>
            <person name="Keim P."/>
        </authorList>
    </citation>
    <scope>NUCLEOTIDE SEQUENCE [LARGE SCALE GENOMIC DNA]</scope>
    <source>
        <strain evidence="4 5">MSMB1184WGS</strain>
    </source>
</reference>
<dbReference type="SUPFAM" id="SSF49503">
    <property type="entry name" value="Cupredoxins"/>
    <property type="match status" value="1"/>
</dbReference>
<gene>
    <name evidence="4" type="ORF">WT26_27585</name>
</gene>
<feature type="chain" id="PRO_5008567697" evidence="2">
    <location>
        <begin position="39"/>
        <end position="120"/>
    </location>
</feature>
<evidence type="ECO:0000313" key="5">
    <source>
        <dbReference type="Proteomes" id="UP000094776"/>
    </source>
</evidence>
<dbReference type="Proteomes" id="UP000094776">
    <property type="component" value="Chromosome 2"/>
</dbReference>
<proteinExistence type="predicted"/>
<dbReference type="InterPro" id="IPR008972">
    <property type="entry name" value="Cupredoxin"/>
</dbReference>
<dbReference type="GO" id="GO:0042597">
    <property type="term" value="C:periplasmic space"/>
    <property type="evidence" value="ECO:0007669"/>
    <property type="project" value="UniProtKB-SubCell"/>
</dbReference>
<dbReference type="PANTHER" id="PTHR36507:SF1">
    <property type="entry name" value="BLL1555 PROTEIN"/>
    <property type="match status" value="1"/>
</dbReference>